<dbReference type="GO" id="GO:0008270">
    <property type="term" value="F:zinc ion binding"/>
    <property type="evidence" value="ECO:0007669"/>
    <property type="project" value="UniProtKB-UniRule"/>
</dbReference>
<evidence type="ECO:0000259" key="15">
    <source>
        <dbReference type="PROSITE" id="PS51058"/>
    </source>
</evidence>
<dbReference type="PROSITE" id="PS51058">
    <property type="entry name" value="ZF_CXXC"/>
    <property type="match status" value="1"/>
</dbReference>
<keyword evidence="9 13" id="KW-0408">Iron</keyword>
<evidence type="ECO:0000256" key="8">
    <source>
        <dbReference type="ARBA" id="ARBA00023002"/>
    </source>
</evidence>
<dbReference type="GO" id="GO:0070579">
    <property type="term" value="F:DNA 5-methylcytosine dioxygenase activity"/>
    <property type="evidence" value="ECO:0007669"/>
    <property type="project" value="UniProtKB-UniRule"/>
</dbReference>
<feature type="region of interest" description="Disordered" evidence="14">
    <location>
        <begin position="94"/>
        <end position="120"/>
    </location>
</feature>
<comment type="subcellular location">
    <subcellularLocation>
        <location evidence="1">Chromosome</location>
    </subcellularLocation>
</comment>
<gene>
    <name evidence="17" type="primary">LOC108734145</name>
</gene>
<feature type="region of interest" description="Disordered" evidence="14">
    <location>
        <begin position="1831"/>
        <end position="1852"/>
    </location>
</feature>
<comment type="catalytic activity">
    <reaction evidence="11 13">
        <text>a 5-hydroxymethyl-2'-deoxycytidine in DNA + 2-oxoglutarate + O2 = a 5-formyl-2'-deoxycytidine in DNA + succinate + CO2 + H2O</text>
        <dbReference type="Rhea" id="RHEA:53828"/>
        <dbReference type="Rhea" id="RHEA-COMP:13315"/>
        <dbReference type="Rhea" id="RHEA-COMP:13656"/>
        <dbReference type="ChEBI" id="CHEBI:15377"/>
        <dbReference type="ChEBI" id="CHEBI:15379"/>
        <dbReference type="ChEBI" id="CHEBI:16526"/>
        <dbReference type="ChEBI" id="CHEBI:16810"/>
        <dbReference type="ChEBI" id="CHEBI:30031"/>
        <dbReference type="ChEBI" id="CHEBI:136731"/>
        <dbReference type="ChEBI" id="CHEBI:137731"/>
        <dbReference type="EC" id="1.14.11.80"/>
    </reaction>
</comment>
<dbReference type="InterPro" id="IPR046942">
    <property type="entry name" value="TET_oxygenase"/>
</dbReference>
<dbReference type="GO" id="GO:0141166">
    <property type="term" value="P:chromosomal 5-methylcytosine DNA demethylation pathway"/>
    <property type="evidence" value="ECO:0007669"/>
    <property type="project" value="UniProtKB-UniRule"/>
</dbReference>
<comment type="function">
    <text evidence="13">Dioxygenase that catalyzes the conversion of the modified genomic base 5-methylcytosine (5mC) into 5-hydroxymethylcytosine (5hmC) and plays a key role in epigenetic chromatin reprogramming during embryonic development.</text>
</comment>
<feature type="region of interest" description="Disordered" evidence="14">
    <location>
        <begin position="1"/>
        <end position="44"/>
    </location>
</feature>
<evidence type="ECO:0000256" key="5">
    <source>
        <dbReference type="ARBA" id="ARBA00022771"/>
    </source>
</evidence>
<evidence type="ECO:0000313" key="16">
    <source>
        <dbReference type="Proteomes" id="UP000192223"/>
    </source>
</evidence>
<feature type="region of interest" description="Disordered" evidence="14">
    <location>
        <begin position="718"/>
        <end position="853"/>
    </location>
</feature>
<feature type="compositionally biased region" description="Pro residues" evidence="14">
    <location>
        <begin position="507"/>
        <end position="518"/>
    </location>
</feature>
<feature type="compositionally biased region" description="Polar residues" evidence="14">
    <location>
        <begin position="1588"/>
        <end position="1600"/>
    </location>
</feature>
<comment type="cofactor">
    <cofactor evidence="13">
        <name>Zn(2+)</name>
        <dbReference type="ChEBI" id="CHEBI:29105"/>
    </cofactor>
    <text evidence="13">The zinc ions have a structural role.</text>
</comment>
<dbReference type="InParanoid" id="A0A7F5RF89"/>
<dbReference type="PANTHER" id="PTHR23358:SF6">
    <property type="entry name" value="METHYLCYTOSINE DIOXYGENASE TET"/>
    <property type="match status" value="1"/>
</dbReference>
<feature type="compositionally biased region" description="Polar residues" evidence="14">
    <location>
        <begin position="107"/>
        <end position="120"/>
    </location>
</feature>
<dbReference type="RefSeq" id="XP_025834621.1">
    <property type="nucleotide sequence ID" value="XM_025978836.1"/>
</dbReference>
<comment type="catalytic activity">
    <reaction evidence="10 13">
        <text>a 5-formyl-2'-deoxycytidine in DNA + 2-oxoglutarate + O2 = a 5-carboxyl-2'-deoxycytidine in DNA + succinate + CO2 + H(+)</text>
        <dbReference type="Rhea" id="RHEA:53832"/>
        <dbReference type="Rhea" id="RHEA-COMP:13656"/>
        <dbReference type="Rhea" id="RHEA-COMP:13657"/>
        <dbReference type="ChEBI" id="CHEBI:15378"/>
        <dbReference type="ChEBI" id="CHEBI:15379"/>
        <dbReference type="ChEBI" id="CHEBI:16526"/>
        <dbReference type="ChEBI" id="CHEBI:16810"/>
        <dbReference type="ChEBI" id="CHEBI:30031"/>
        <dbReference type="ChEBI" id="CHEBI:137731"/>
        <dbReference type="ChEBI" id="CHEBI:137732"/>
        <dbReference type="EC" id="1.14.11.80"/>
    </reaction>
</comment>
<dbReference type="InterPro" id="IPR002857">
    <property type="entry name" value="Znf_CXXC"/>
</dbReference>
<feature type="region of interest" description="Disordered" evidence="14">
    <location>
        <begin position="1406"/>
        <end position="1454"/>
    </location>
</feature>
<feature type="compositionally biased region" description="Polar residues" evidence="14">
    <location>
        <begin position="660"/>
        <end position="699"/>
    </location>
</feature>
<evidence type="ECO:0000313" key="17">
    <source>
        <dbReference type="RefSeq" id="XP_025834621.1"/>
    </source>
</evidence>
<evidence type="ECO:0000256" key="2">
    <source>
        <dbReference type="ARBA" id="ARBA00007502"/>
    </source>
</evidence>
<feature type="compositionally biased region" description="Polar residues" evidence="14">
    <location>
        <begin position="358"/>
        <end position="389"/>
    </location>
</feature>
<evidence type="ECO:0000256" key="3">
    <source>
        <dbReference type="ARBA" id="ARBA00022454"/>
    </source>
</evidence>
<feature type="region of interest" description="Disordered" evidence="14">
    <location>
        <begin position="1469"/>
        <end position="1506"/>
    </location>
</feature>
<feature type="compositionally biased region" description="Polar residues" evidence="14">
    <location>
        <begin position="17"/>
        <end position="44"/>
    </location>
</feature>
<evidence type="ECO:0000256" key="7">
    <source>
        <dbReference type="ARBA" id="ARBA00022964"/>
    </source>
</evidence>
<dbReference type="GO" id="GO:0005634">
    <property type="term" value="C:nucleus"/>
    <property type="evidence" value="ECO:0007669"/>
    <property type="project" value="UniProtKB-UniRule"/>
</dbReference>
<evidence type="ECO:0000256" key="1">
    <source>
        <dbReference type="ARBA" id="ARBA00004286"/>
    </source>
</evidence>
<feature type="compositionally biased region" description="Polar residues" evidence="14">
    <location>
        <begin position="753"/>
        <end position="762"/>
    </location>
</feature>
<feature type="domain" description="CXXC-type" evidence="15">
    <location>
        <begin position="416"/>
        <end position="456"/>
    </location>
</feature>
<keyword evidence="16" id="KW-1185">Reference proteome</keyword>
<keyword evidence="5 12" id="KW-0863">Zinc-finger</keyword>
<feature type="compositionally biased region" description="Polar residues" evidence="14">
    <location>
        <begin position="806"/>
        <end position="838"/>
    </location>
</feature>
<feature type="compositionally biased region" description="Basic residues" evidence="14">
    <location>
        <begin position="788"/>
        <end position="799"/>
    </location>
</feature>
<dbReference type="InterPro" id="IPR040175">
    <property type="entry name" value="TET1/2/3"/>
</dbReference>
<comment type="catalytic activity">
    <reaction evidence="13">
        <text>a 5-methyl-2'-deoxycytidine in DNA + 2-oxoglutarate + O2 = a 5-hydroxymethyl-2'-deoxycytidine in DNA + succinate + CO2</text>
        <dbReference type="Rhea" id="RHEA:52636"/>
        <dbReference type="Rhea" id="RHEA-COMP:11370"/>
        <dbReference type="Rhea" id="RHEA-COMP:13315"/>
        <dbReference type="ChEBI" id="CHEBI:15379"/>
        <dbReference type="ChEBI" id="CHEBI:16526"/>
        <dbReference type="ChEBI" id="CHEBI:16810"/>
        <dbReference type="ChEBI" id="CHEBI:30031"/>
        <dbReference type="ChEBI" id="CHEBI:85454"/>
        <dbReference type="ChEBI" id="CHEBI:136731"/>
        <dbReference type="EC" id="1.14.11.80"/>
    </reaction>
</comment>
<evidence type="ECO:0000256" key="10">
    <source>
        <dbReference type="ARBA" id="ARBA00047840"/>
    </source>
</evidence>
<evidence type="ECO:0000256" key="13">
    <source>
        <dbReference type="RuleBase" id="RU367064"/>
    </source>
</evidence>
<dbReference type="CDD" id="cd18892">
    <property type="entry name" value="TET"/>
    <property type="match status" value="1"/>
</dbReference>
<feature type="region of interest" description="Disordered" evidence="14">
    <location>
        <begin position="898"/>
        <end position="929"/>
    </location>
</feature>
<feature type="compositionally biased region" description="Polar residues" evidence="14">
    <location>
        <begin position="727"/>
        <end position="743"/>
    </location>
</feature>
<keyword evidence="3" id="KW-0158">Chromosome</keyword>
<accession>A0A7F5RF89</accession>
<sequence>MSETLSQDPENLGTGYNLAQTYSPTPATPNSTVQDAPNSNLPPFSTFSADMDATSGYSSDRLFGDTRLLDISSWDYYGEARLLERTENGLTAISSQPQYRPWESKPVDSTSQESLRQSFTPTTPITTFADAFAQSNMPKLPSFQSQFQSFNETSPVTASEATTLTTLTNLTPVSPNSASPGSHSLTTLNTNFHTLSAVNTRNYPLVPAPIQAREIPSIQQQFLDERHIQLYTHPTTSLTTLGNTIHSASIFPAQNGTIIQNSQLITPPTVVTVLKSEPASMSELKLGHNLTNLQDTGLKIQNVSLHPTQFQNPMSTVLDNNVLYNGLDKKLNGMNNVIDSPTRNDFRKKERRKIRANSMESSAESDGASSNMEMGSENSGQVASVSSTAGYKGHPLSGGGGLDHDDISGGNPDKQVKKKRKRCGECIGCQRKDNCGDCAPCRNDKSHQICKQRRCEKLTEKKLYGEDGFVRGESRRGRGKGRSAGSYRGRKPSGPVTLPPNNAQEVNPPPPPSRPSPQPVHMLKPEQPPQSQPMTPVPFYADPNRFTTPVWQADPAQVVSGWPQGQFIQQISAAPQAPLEGYTQQYPNGIYQTTYQQPGFEANTFYTTGPVQVVTNAARPPSVPDQSQLTPRPNSTYSHTPSPVPSQPQQPNQRNQYQQEYVSTNQNYVTPATTPGGTVESSQQSGGMSRPSSVNSTVAAPASGQSFQQSNAGFIPISSSSFSPGSNQNPNFVNSGMSTNSGNEMPGYPPVNSHPQLASHNYNGGYPGNECGNENIAIQNNQNEEQQHHHHHHPHHHHWTSNNHQWKPNSESAKSGESDMQNYGNNSPLNHRQSTNEQHGVESPQKRELQNQYSQIDRIDLNTRIKTMILNKQQQLDSKDEAQNDNQNKTGHFLSYSHHRHRNDNIGGGGGVSDDSSSSFRKNSTTIQPKTLSKQLDSFNYANQSNFHYDHPPSPTIHECLPNKVNFQPQLASIPSDSDASSGICKDELNTNEKNYTDRILTKSNITPKLSTPCKSIPSNYKTEMSNDEKTVKSEFKFSEISLSSETESCYSTPEKSVEYSPRKLTDIYNSPDVLKTGQAEVIPECNCFPSNMGPPEPGSFYTHLGSSHSLSGLRKHLEERTGLVGSSIRIEKVCYSGKEGKTPQGCPIAKWIIRRSGLEEKYLVIVKHRQGHFCSSAFIVVCIVVWEGLDSNDADDMYSTLCHKLNKFGTPTARRCGTNDTRTCACQGLDPDLCGASFSFGCSWSMYYNGCKYARSKLIRKFKLTEQTEEKELEEKFQALANHISPMYKNLAPKSFDNQCQYEETASECRLGLNPGRPFSGVTACLDFCAHAHKDSHNMNNGCTVVVSLTKHRDLNKAEDEQLHVLPLYTIDKTDELGSEDKQREKMNNGSIEVLNKYQCEVRLRNEPQQPCRRRKRKDDGNEKSKAESPKKNGVSVKDQNTSPSSAYHHPHHQQTFLNNKHELQSDQVTSTVFDASSRKHGKNSKLISNSRKGPQFSWNSSSASKTHLDNDIYKSENFVSSSTTFPLLRKDQFNTAFNFTYPNSGLHSSIPPSNGFDSYNLNAQSYQMAGHFSNINSNQNKNTSNIFSHTPTGGQSYHSNNVSLNPVPNNYPNHENSPFIQNGPFSQNGYFGLSKLNYVNDMRTNTPTSQIMWASNEYSGYHHNGFNKLTNDYFPYSTPRSQEQLQYGNGFISSPPDSYVLRNPFEDFPNFGYNFQPPFSSSPLKPPDSPNTTTVQPKLLGTVSEVIDNAESFLDSQVGGVAIALTHGSILFECAKHELHATTALKKPNRQNPTRISLVFYQHRNMNRAKHGWDEYEEKLKLRKMDSANLVPEGKEKENAPEVKSKDTETKRAGDVFPRVYTLPTVSVTTLFPMYPCTVTGPYVNGSTNG</sequence>
<organism evidence="16 17">
    <name type="scientific">Agrilus planipennis</name>
    <name type="common">Emerald ash borer</name>
    <name type="synonym">Agrilus marcopoli</name>
    <dbReference type="NCBI Taxonomy" id="224129"/>
    <lineage>
        <taxon>Eukaryota</taxon>
        <taxon>Metazoa</taxon>
        <taxon>Ecdysozoa</taxon>
        <taxon>Arthropoda</taxon>
        <taxon>Hexapoda</taxon>
        <taxon>Insecta</taxon>
        <taxon>Pterygota</taxon>
        <taxon>Neoptera</taxon>
        <taxon>Endopterygota</taxon>
        <taxon>Coleoptera</taxon>
        <taxon>Polyphaga</taxon>
        <taxon>Elateriformia</taxon>
        <taxon>Buprestoidea</taxon>
        <taxon>Buprestidae</taxon>
        <taxon>Agrilinae</taxon>
        <taxon>Agrilus</taxon>
    </lineage>
</organism>
<protein>
    <recommendedName>
        <fullName evidence="13">Methylcytosine dioxygenase TET</fullName>
        <ecNumber evidence="13">1.14.11.80</ecNumber>
    </recommendedName>
</protein>
<dbReference type="Pfam" id="PF12851">
    <property type="entry name" value="Tet_JBP"/>
    <property type="match status" value="1"/>
</dbReference>
<comment type="similarity">
    <text evidence="2 13">Belongs to the TET family.</text>
</comment>
<feature type="compositionally biased region" description="Low complexity" evidence="14">
    <location>
        <begin position="649"/>
        <end position="659"/>
    </location>
</feature>
<dbReference type="PANTHER" id="PTHR23358">
    <property type="entry name" value="METHYLCYTOSINE DIOXYGENASE TET"/>
    <property type="match status" value="1"/>
</dbReference>
<feature type="compositionally biased region" description="Basic and acidic residues" evidence="14">
    <location>
        <begin position="1835"/>
        <end position="1852"/>
    </location>
</feature>
<feature type="compositionally biased region" description="Basic and acidic residues" evidence="14">
    <location>
        <begin position="1419"/>
        <end position="1432"/>
    </location>
</feature>
<dbReference type="KEGG" id="apln:108734145"/>
<evidence type="ECO:0000256" key="11">
    <source>
        <dbReference type="ARBA" id="ARBA00049431"/>
    </source>
</evidence>
<keyword evidence="8 13" id="KW-0560">Oxidoreductase</keyword>
<evidence type="ECO:0000256" key="12">
    <source>
        <dbReference type="PROSITE-ProRule" id="PRU00509"/>
    </source>
</evidence>
<feature type="region of interest" description="Disordered" evidence="14">
    <location>
        <begin position="469"/>
        <end position="541"/>
    </location>
</feature>
<feature type="compositionally biased region" description="Polar residues" evidence="14">
    <location>
        <begin position="1487"/>
        <end position="1506"/>
    </location>
</feature>
<feature type="compositionally biased region" description="Polar residues" evidence="14">
    <location>
        <begin position="920"/>
        <end position="929"/>
    </location>
</feature>
<proteinExistence type="inferred from homology"/>
<name>A0A7F5RF89_AGRPL</name>
<feature type="compositionally biased region" description="Polar residues" evidence="14">
    <location>
        <begin position="624"/>
        <end position="640"/>
    </location>
</feature>
<dbReference type="Proteomes" id="UP000192223">
    <property type="component" value="Unplaced"/>
</dbReference>
<dbReference type="GO" id="GO:0003677">
    <property type="term" value="F:DNA binding"/>
    <property type="evidence" value="ECO:0007669"/>
    <property type="project" value="InterPro"/>
</dbReference>
<feature type="region of interest" description="Disordered" evidence="14">
    <location>
        <begin position="333"/>
        <end position="417"/>
    </location>
</feature>
<dbReference type="FunCoup" id="A0A7F5RF89">
    <property type="interactions" value="208"/>
</dbReference>
<dbReference type="GO" id="GO:0045944">
    <property type="term" value="P:positive regulation of transcription by RNA polymerase II"/>
    <property type="evidence" value="ECO:0007669"/>
    <property type="project" value="TreeGrafter"/>
</dbReference>
<keyword evidence="4 13" id="KW-0479">Metal-binding</keyword>
<evidence type="ECO:0000256" key="4">
    <source>
        <dbReference type="ARBA" id="ARBA00022723"/>
    </source>
</evidence>
<dbReference type="EC" id="1.14.11.80" evidence="13"/>
<dbReference type="GeneID" id="108734145"/>
<feature type="region of interest" description="Disordered" evidence="14">
    <location>
        <begin position="616"/>
        <end position="699"/>
    </location>
</feature>
<dbReference type="OrthoDB" id="8854879at2759"/>
<reference evidence="17" key="1">
    <citation type="submission" date="2025-08" db="UniProtKB">
        <authorList>
            <consortium name="RefSeq"/>
        </authorList>
    </citation>
    <scope>IDENTIFICATION</scope>
    <source>
        <tissue evidence="17">Entire body</tissue>
    </source>
</reference>
<evidence type="ECO:0000256" key="14">
    <source>
        <dbReference type="SAM" id="MobiDB-lite"/>
    </source>
</evidence>
<feature type="region of interest" description="Disordered" evidence="14">
    <location>
        <begin position="1582"/>
        <end position="1602"/>
    </location>
</feature>
<keyword evidence="6 13" id="KW-0862">Zinc</keyword>
<dbReference type="GO" id="GO:0005694">
    <property type="term" value="C:chromosome"/>
    <property type="evidence" value="ECO:0007669"/>
    <property type="project" value="UniProtKB-SubCell"/>
</dbReference>
<evidence type="ECO:0000256" key="6">
    <source>
        <dbReference type="ARBA" id="ARBA00022833"/>
    </source>
</evidence>
<comment type="cofactor">
    <cofactor evidence="13">
        <name>Fe(2+)</name>
        <dbReference type="ChEBI" id="CHEBI:29033"/>
    </cofactor>
    <text evidence="13">Binds 1 Fe(2+) ion per subunit.</text>
</comment>
<dbReference type="GO" id="GO:0040029">
    <property type="term" value="P:epigenetic regulation of gene expression"/>
    <property type="evidence" value="ECO:0007669"/>
    <property type="project" value="InterPro"/>
</dbReference>
<evidence type="ECO:0000256" key="9">
    <source>
        <dbReference type="ARBA" id="ARBA00023004"/>
    </source>
</evidence>
<dbReference type="InterPro" id="IPR024779">
    <property type="entry name" value="2OGFeDO_JBP1/TET_oxygenase_dom"/>
</dbReference>
<dbReference type="SMART" id="SM01333">
    <property type="entry name" value="Tet_JBP"/>
    <property type="match status" value="1"/>
</dbReference>
<keyword evidence="7 13" id="KW-0223">Dioxygenase</keyword>